<sequence length="135" mass="15060">MCVMPTQEPANNESRSDDEPGSAGRKQLITLEHVDFLEDTEEVSASSKDRPPSGPQPRSKLSATTNPVRSASLNRQIKEPESWRTSVRARRREQMFVSKKWNLLCCLRLAKKGSIFEAGSGLETNCVWSNLALKA</sequence>
<dbReference type="Proteomes" id="UP000281406">
    <property type="component" value="Unassembled WGS sequence"/>
</dbReference>
<feature type="region of interest" description="Disordered" evidence="1">
    <location>
        <begin position="40"/>
        <end position="80"/>
    </location>
</feature>
<keyword evidence="3" id="KW-1185">Reference proteome</keyword>
<organism evidence="2 3">
    <name type="scientific">Anabarilius grahami</name>
    <name type="common">Kanglang fish</name>
    <name type="synonym">Barilius grahami</name>
    <dbReference type="NCBI Taxonomy" id="495550"/>
    <lineage>
        <taxon>Eukaryota</taxon>
        <taxon>Metazoa</taxon>
        <taxon>Chordata</taxon>
        <taxon>Craniata</taxon>
        <taxon>Vertebrata</taxon>
        <taxon>Euteleostomi</taxon>
        <taxon>Actinopterygii</taxon>
        <taxon>Neopterygii</taxon>
        <taxon>Teleostei</taxon>
        <taxon>Ostariophysi</taxon>
        <taxon>Cypriniformes</taxon>
        <taxon>Xenocyprididae</taxon>
        <taxon>Xenocypridinae</taxon>
        <taxon>Xenocypridinae incertae sedis</taxon>
        <taxon>Anabarilius</taxon>
    </lineage>
</organism>
<evidence type="ECO:0000313" key="2">
    <source>
        <dbReference type="EMBL" id="ROL44029.1"/>
    </source>
</evidence>
<proteinExistence type="predicted"/>
<comment type="caution">
    <text evidence="2">The sequence shown here is derived from an EMBL/GenBank/DDBJ whole genome shotgun (WGS) entry which is preliminary data.</text>
</comment>
<gene>
    <name evidence="2" type="ORF">DPX16_10313</name>
</gene>
<evidence type="ECO:0000256" key="1">
    <source>
        <dbReference type="SAM" id="MobiDB-lite"/>
    </source>
</evidence>
<accession>A0A3N0YCS2</accession>
<dbReference type="EMBL" id="RJVU01047119">
    <property type="protein sequence ID" value="ROL44029.1"/>
    <property type="molecule type" value="Genomic_DNA"/>
</dbReference>
<feature type="compositionally biased region" description="Polar residues" evidence="1">
    <location>
        <begin position="59"/>
        <end position="75"/>
    </location>
</feature>
<dbReference type="AlphaFoldDB" id="A0A3N0YCS2"/>
<evidence type="ECO:0000313" key="3">
    <source>
        <dbReference type="Proteomes" id="UP000281406"/>
    </source>
</evidence>
<reference evidence="2 3" key="1">
    <citation type="submission" date="2018-10" db="EMBL/GenBank/DDBJ databases">
        <title>Genome assembly for a Yunnan-Guizhou Plateau 3E fish, Anabarilius grahami (Regan), and its evolutionary and genetic applications.</title>
        <authorList>
            <person name="Jiang W."/>
        </authorList>
    </citation>
    <scope>NUCLEOTIDE SEQUENCE [LARGE SCALE GENOMIC DNA]</scope>
    <source>
        <strain evidence="2">AG-KIZ</strain>
        <tissue evidence="2">Muscle</tissue>
    </source>
</reference>
<feature type="region of interest" description="Disordered" evidence="1">
    <location>
        <begin position="1"/>
        <end position="27"/>
    </location>
</feature>
<protein>
    <submittedName>
        <fullName evidence="2">Uncharacterized protein</fullName>
    </submittedName>
</protein>
<name>A0A3N0YCS2_ANAGA</name>